<evidence type="ECO:0000256" key="4">
    <source>
        <dbReference type="ARBA" id="ARBA00023186"/>
    </source>
</evidence>
<reference evidence="7 8" key="1">
    <citation type="submission" date="2024-01" db="EMBL/GenBank/DDBJ databases">
        <title>Genomic insights into the taxonomy and metabolism of the cyanobacterium Pannus brasiliensis CCIBt3594.</title>
        <authorList>
            <person name="Machado M."/>
            <person name="Botero N.B."/>
            <person name="Andreote A.P.D."/>
            <person name="Feitosa A.M.T."/>
            <person name="Popin R."/>
            <person name="Sivonen K."/>
            <person name="Fiore M.F."/>
        </authorList>
    </citation>
    <scope>NUCLEOTIDE SEQUENCE [LARGE SCALE GENOMIC DNA]</scope>
    <source>
        <strain evidence="7 8">CCIBt3594</strain>
    </source>
</reference>
<dbReference type="SMART" id="SM00988">
    <property type="entry name" value="UreE_N"/>
    <property type="match status" value="1"/>
</dbReference>
<feature type="domain" description="UreE urease accessory N-terminal" evidence="6">
    <location>
        <begin position="12"/>
        <end position="83"/>
    </location>
</feature>
<protein>
    <recommendedName>
        <fullName evidence="5">Urease accessory protein UreE</fullName>
    </recommendedName>
</protein>
<organism evidence="7 8">
    <name type="scientific">Pannus brasiliensis CCIBt3594</name>
    <dbReference type="NCBI Taxonomy" id="1427578"/>
    <lineage>
        <taxon>Bacteria</taxon>
        <taxon>Bacillati</taxon>
        <taxon>Cyanobacteriota</taxon>
        <taxon>Cyanophyceae</taxon>
        <taxon>Oscillatoriophycideae</taxon>
        <taxon>Chroococcales</taxon>
        <taxon>Microcystaceae</taxon>
        <taxon>Pannus</taxon>
    </lineage>
</organism>
<dbReference type="GO" id="GO:0016151">
    <property type="term" value="F:nickel cation binding"/>
    <property type="evidence" value="ECO:0007669"/>
    <property type="project" value="UniProtKB-UniRule"/>
</dbReference>
<dbReference type="GO" id="GO:0006457">
    <property type="term" value="P:protein folding"/>
    <property type="evidence" value="ECO:0007669"/>
    <property type="project" value="InterPro"/>
</dbReference>
<dbReference type="InterPro" id="IPR012406">
    <property type="entry name" value="UreE"/>
</dbReference>
<keyword evidence="2 5" id="KW-0963">Cytoplasm</keyword>
<dbReference type="Pfam" id="PF05194">
    <property type="entry name" value="UreE_C"/>
    <property type="match status" value="1"/>
</dbReference>
<dbReference type="Gene3D" id="3.30.70.790">
    <property type="entry name" value="UreE, C-terminal domain"/>
    <property type="match status" value="1"/>
</dbReference>
<dbReference type="NCBIfam" id="NF009751">
    <property type="entry name" value="PRK13261.1-1"/>
    <property type="match status" value="1"/>
</dbReference>
<dbReference type="GO" id="GO:0051082">
    <property type="term" value="F:unfolded protein binding"/>
    <property type="evidence" value="ECO:0007669"/>
    <property type="project" value="UniProtKB-UniRule"/>
</dbReference>
<comment type="subcellular location">
    <subcellularLocation>
        <location evidence="1 5">Cytoplasm</location>
    </subcellularLocation>
</comment>
<dbReference type="SUPFAM" id="SSF69737">
    <property type="entry name" value="Urease metallochaperone UreE, C-terminal domain"/>
    <property type="match status" value="1"/>
</dbReference>
<evidence type="ECO:0000313" key="8">
    <source>
        <dbReference type="Proteomes" id="UP001328733"/>
    </source>
</evidence>
<evidence type="ECO:0000256" key="1">
    <source>
        <dbReference type="ARBA" id="ARBA00004496"/>
    </source>
</evidence>
<evidence type="ECO:0000256" key="5">
    <source>
        <dbReference type="HAMAP-Rule" id="MF_00822"/>
    </source>
</evidence>
<name>A0AAW9QRL9_9CHRO</name>
<dbReference type="GO" id="GO:0065003">
    <property type="term" value="P:protein-containing complex assembly"/>
    <property type="evidence" value="ECO:0007669"/>
    <property type="project" value="InterPro"/>
</dbReference>
<dbReference type="Gene3D" id="2.60.260.20">
    <property type="entry name" value="Urease metallochaperone UreE, N-terminal domain"/>
    <property type="match status" value="1"/>
</dbReference>
<dbReference type="InterPro" id="IPR004029">
    <property type="entry name" value="UreE_N"/>
</dbReference>
<dbReference type="CDD" id="cd00571">
    <property type="entry name" value="UreE"/>
    <property type="match status" value="1"/>
</dbReference>
<proteinExistence type="inferred from homology"/>
<evidence type="ECO:0000313" key="7">
    <source>
        <dbReference type="EMBL" id="MEG3435938.1"/>
    </source>
</evidence>
<comment type="similarity">
    <text evidence="5">Belongs to the UreE family.</text>
</comment>
<dbReference type="GO" id="GO:0019627">
    <property type="term" value="P:urea metabolic process"/>
    <property type="evidence" value="ECO:0007669"/>
    <property type="project" value="InterPro"/>
</dbReference>
<comment type="function">
    <text evidence="5">Involved in urease metallocenter assembly. Binds nickel. Probably functions as a nickel donor during metallocenter assembly.</text>
</comment>
<evidence type="ECO:0000259" key="6">
    <source>
        <dbReference type="SMART" id="SM00988"/>
    </source>
</evidence>
<dbReference type="Proteomes" id="UP001328733">
    <property type="component" value="Unassembled WGS sequence"/>
</dbReference>
<dbReference type="AlphaFoldDB" id="A0AAW9QRL9"/>
<dbReference type="Pfam" id="PF02814">
    <property type="entry name" value="UreE_N"/>
    <property type="match status" value="1"/>
</dbReference>
<keyword evidence="8" id="KW-1185">Reference proteome</keyword>
<comment type="caution">
    <text evidence="7">The sequence shown here is derived from an EMBL/GenBank/DDBJ whole genome shotgun (WGS) entry which is preliminary data.</text>
</comment>
<dbReference type="HAMAP" id="MF_00822">
    <property type="entry name" value="UreE"/>
    <property type="match status" value="1"/>
</dbReference>
<keyword evidence="4 5" id="KW-0143">Chaperone</keyword>
<dbReference type="InterPro" id="IPR007864">
    <property type="entry name" value="UreE_C_dom"/>
</dbReference>
<sequence>MFCPALESFAFMLTFTERLPPRDTASLPPPSAVLFSLSLTAGERARSRYRLESPEGFALCFRLPRGTILQDGDFVRAENGEIVQIFAKPEPVITVTAHSPHLLLKAAYHLGNRHVELEIAPDYLRLAPDPVLQAMLEGLGLEITEEIAPFKPEIGAYQHYHELEESGRGQD</sequence>
<dbReference type="GO" id="GO:0005737">
    <property type="term" value="C:cytoplasm"/>
    <property type="evidence" value="ECO:0007669"/>
    <property type="project" value="UniProtKB-SubCell"/>
</dbReference>
<keyword evidence="3 5" id="KW-0533">Nickel</keyword>
<dbReference type="SUPFAM" id="SSF69287">
    <property type="entry name" value="Urease metallochaperone UreE, N-terminal domain"/>
    <property type="match status" value="1"/>
</dbReference>
<accession>A0AAW9QRL9</accession>
<dbReference type="InterPro" id="IPR036118">
    <property type="entry name" value="UreE_N_sf"/>
</dbReference>
<dbReference type="EMBL" id="JBAFSM010000003">
    <property type="protein sequence ID" value="MEG3435938.1"/>
    <property type="molecule type" value="Genomic_DNA"/>
</dbReference>
<gene>
    <name evidence="5 7" type="primary">ureE</name>
    <name evidence="7" type="ORF">V0288_02300</name>
</gene>
<evidence type="ECO:0000256" key="3">
    <source>
        <dbReference type="ARBA" id="ARBA00022596"/>
    </source>
</evidence>
<evidence type="ECO:0000256" key="2">
    <source>
        <dbReference type="ARBA" id="ARBA00022490"/>
    </source>
</evidence>